<dbReference type="RefSeq" id="WP_075623550.1">
    <property type="nucleotide sequence ID" value="NZ_CP015607.1"/>
</dbReference>
<protein>
    <submittedName>
        <fullName evidence="1">Immunity protein imm6</fullName>
    </submittedName>
</protein>
<dbReference type="AlphaFoldDB" id="A0A1L6ZNE9"/>
<name>A0A1L6ZNE9_BACIA</name>
<dbReference type="Proteomes" id="UP000185426">
    <property type="component" value="Chromosome"/>
</dbReference>
<gene>
    <name evidence="1" type="ORF">BSA145_20460</name>
</gene>
<accession>A0A1L6ZNE9</accession>
<sequence>MDFINDLSEEAKVALGLAIAEKMYTFIDKEDDGYHIREKALDDCWKWLSGKELSADDLCNYIDSEDYMDVAEFANKEKDEQKQYGWYSVLDAVSYTAYQAYRRENKKFVPQVLEVIDVETLIVMWENAIESKKIDRAELNTLRKYLIDHYPSKDHDHNEIYLINKEDIAVI</sequence>
<reference evidence="1 2" key="1">
    <citation type="submission" date="2016-05" db="EMBL/GenBank/DDBJ databases">
        <title>Complete Genome and Methylome Analysis of Psychrotrophic Bacterial Isolates from Antarctic Lake Untersee.</title>
        <authorList>
            <person name="Fomenkov A."/>
            <person name="Akimov V.N."/>
            <person name="Vasilyeva L.V."/>
            <person name="Andersen D."/>
            <person name="Vincze T."/>
            <person name="Roberts R.J."/>
        </authorList>
    </citation>
    <scope>NUCLEOTIDE SEQUENCE [LARGE SCALE GENOMIC DNA]</scope>
    <source>
        <strain evidence="1 2">U14-5</strain>
    </source>
</reference>
<proteinExistence type="predicted"/>
<organism evidence="1 2">
    <name type="scientific">Bacillus safensis</name>
    <dbReference type="NCBI Taxonomy" id="561879"/>
    <lineage>
        <taxon>Bacteria</taxon>
        <taxon>Bacillati</taxon>
        <taxon>Bacillota</taxon>
        <taxon>Bacilli</taxon>
        <taxon>Bacillales</taxon>
        <taxon>Bacillaceae</taxon>
        <taxon>Bacillus</taxon>
    </lineage>
</organism>
<evidence type="ECO:0000313" key="1">
    <source>
        <dbReference type="EMBL" id="APT48033.1"/>
    </source>
</evidence>
<dbReference type="EMBL" id="CP015607">
    <property type="protein sequence ID" value="APT48033.1"/>
    <property type="molecule type" value="Genomic_DNA"/>
</dbReference>
<evidence type="ECO:0000313" key="2">
    <source>
        <dbReference type="Proteomes" id="UP000185426"/>
    </source>
</evidence>
<dbReference type="Pfam" id="PF14434">
    <property type="entry name" value="Imm6"/>
    <property type="match status" value="1"/>
</dbReference>
<dbReference type="InterPro" id="IPR025674">
    <property type="entry name" value="Imm6"/>
</dbReference>